<sequence length="157" mass="16031">MPLTLYGLGFVPVQLIGTLLSEISVNSFGQASATQSTVRQVGSALDTAVSESVFSMALGLTPPKTLEAAGIMGPGADGIAEATRQSAGSAIAGLRAQGGHSPFGEQTSVVVQALSDGRTDAARYSLLAATAFLALSYISAMRVRHAANEDEAMEQSN</sequence>
<proteinExistence type="predicted"/>
<evidence type="ECO:0000313" key="2">
    <source>
        <dbReference type="Proteomes" id="UP001146439"/>
    </source>
</evidence>
<dbReference type="RefSeq" id="WP_238801967.1">
    <property type="nucleotide sequence ID" value="NZ_JAKMUZ010000019.1"/>
</dbReference>
<dbReference type="AlphaFoldDB" id="A0A9X3RN12"/>
<evidence type="ECO:0008006" key="3">
    <source>
        <dbReference type="Google" id="ProtNLM"/>
    </source>
</evidence>
<protein>
    <recommendedName>
        <fullName evidence="3">MFS transporter</fullName>
    </recommendedName>
</protein>
<comment type="caution">
    <text evidence="1">The sequence shown here is derived from an EMBL/GenBank/DDBJ whole genome shotgun (WGS) entry which is preliminary data.</text>
</comment>
<dbReference type="Proteomes" id="UP001146439">
    <property type="component" value="Unassembled WGS sequence"/>
</dbReference>
<organism evidence="1 2">
    <name type="scientific">Corynebacterium yonathiae</name>
    <dbReference type="NCBI Taxonomy" id="2913504"/>
    <lineage>
        <taxon>Bacteria</taxon>
        <taxon>Bacillati</taxon>
        <taxon>Actinomycetota</taxon>
        <taxon>Actinomycetes</taxon>
        <taxon>Mycobacteriales</taxon>
        <taxon>Corynebacteriaceae</taxon>
        <taxon>Corynebacterium</taxon>
    </lineage>
</organism>
<dbReference type="EMBL" id="JAKMUZ010000019">
    <property type="protein sequence ID" value="MCZ9296826.1"/>
    <property type="molecule type" value="Genomic_DNA"/>
</dbReference>
<accession>A0A9X3RN12</accession>
<evidence type="ECO:0000313" key="1">
    <source>
        <dbReference type="EMBL" id="MCZ9296826.1"/>
    </source>
</evidence>
<gene>
    <name evidence="1" type="ORF">L8V22_09745</name>
</gene>
<name>A0A9X3RN12_9CORY</name>
<reference evidence="1" key="1">
    <citation type="submission" date="2022-02" db="EMBL/GenBank/DDBJ databases">
        <title>Corynebacterium sp. from urogenital microbiome.</title>
        <authorList>
            <person name="Cappelli E.A."/>
            <person name="Ribeiro T.G."/>
            <person name="Peixe L."/>
        </authorList>
    </citation>
    <scope>NUCLEOTIDE SEQUENCE</scope>
    <source>
        <strain evidence="1">C21Ua_68</strain>
    </source>
</reference>